<organism evidence="2">
    <name type="scientific">Aspergillus arachidicola</name>
    <dbReference type="NCBI Taxonomy" id="656916"/>
    <lineage>
        <taxon>Eukaryota</taxon>
        <taxon>Fungi</taxon>
        <taxon>Dikarya</taxon>
        <taxon>Ascomycota</taxon>
        <taxon>Pezizomycotina</taxon>
        <taxon>Eurotiomycetes</taxon>
        <taxon>Eurotiomycetidae</taxon>
        <taxon>Eurotiales</taxon>
        <taxon>Aspergillaceae</taxon>
        <taxon>Aspergillus</taxon>
        <taxon>Aspergillus subgen. Circumdati</taxon>
    </lineage>
</organism>
<accession>A0A5N6Y9V6</accession>
<reference evidence="2" key="1">
    <citation type="submission" date="2019-04" db="EMBL/GenBank/DDBJ databases">
        <title>Friends and foes A comparative genomics study of 23 Aspergillus species from section Flavi.</title>
        <authorList>
            <consortium name="DOE Joint Genome Institute"/>
            <person name="Kjaerbolling I."/>
            <person name="Vesth T."/>
            <person name="Frisvad J.C."/>
            <person name="Nybo J.L."/>
            <person name="Theobald S."/>
            <person name="Kildgaard S."/>
            <person name="Isbrandt T."/>
            <person name="Kuo A."/>
            <person name="Sato A."/>
            <person name="Lyhne E.K."/>
            <person name="Kogle M.E."/>
            <person name="Wiebenga A."/>
            <person name="Kun R.S."/>
            <person name="Lubbers R.J."/>
            <person name="Makela M.R."/>
            <person name="Barry K."/>
            <person name="Chovatia M."/>
            <person name="Clum A."/>
            <person name="Daum C."/>
            <person name="Haridas S."/>
            <person name="He G."/>
            <person name="LaButti K."/>
            <person name="Lipzen A."/>
            <person name="Mondo S."/>
            <person name="Riley R."/>
            <person name="Salamov A."/>
            <person name="Simmons B.A."/>
            <person name="Magnuson J.K."/>
            <person name="Henrissat B."/>
            <person name="Mortensen U.H."/>
            <person name="Larsen T.O."/>
            <person name="Devries R.P."/>
            <person name="Grigoriev I.V."/>
            <person name="Machida M."/>
            <person name="Baker S.E."/>
            <person name="Andersen M.R."/>
        </authorList>
    </citation>
    <scope>NUCLEOTIDE SEQUENCE</scope>
    <source>
        <strain evidence="2">CBS 117612</strain>
    </source>
</reference>
<keyword evidence="1" id="KW-0812">Transmembrane</keyword>
<dbReference type="AlphaFoldDB" id="A0A5N6Y9V6"/>
<keyword evidence="1" id="KW-0472">Membrane</keyword>
<dbReference type="EMBL" id="ML737148">
    <property type="protein sequence ID" value="KAE8340460.1"/>
    <property type="molecule type" value="Genomic_DNA"/>
</dbReference>
<name>A0A5N6Y9V6_9EURO</name>
<feature type="transmembrane region" description="Helical" evidence="1">
    <location>
        <begin position="12"/>
        <end position="31"/>
    </location>
</feature>
<dbReference type="OrthoDB" id="4525710at2759"/>
<keyword evidence="1" id="KW-1133">Transmembrane helix</keyword>
<protein>
    <submittedName>
        <fullName evidence="2">Uncharacterized protein</fullName>
    </submittedName>
</protein>
<evidence type="ECO:0000313" key="2">
    <source>
        <dbReference type="EMBL" id="KAE8340460.1"/>
    </source>
</evidence>
<evidence type="ECO:0000256" key="1">
    <source>
        <dbReference type="SAM" id="Phobius"/>
    </source>
</evidence>
<sequence>MSSQLWPSSHPRILWNLATILTISSYVGYFSKCISCSSKPLLIHRSILMIGEGSPTGPTNESACWRHTRCEPARFWLNDDAPDQSTPSSPSALIYSENSSKRRCLPTTLVVASPSVCIGDVCDLGSHFATEVPCRAVQAPMVLKAVLALPARLNAILSNTSDWEASEYHGQCLELLIAALAQPENTYEENLLITVVILRLSEELEQSSDEQCHLFGSNRLLNKMSTAASSGGIAEAISWVFLRQAIYASNVQSQPMQFDLAKYER</sequence>
<gene>
    <name evidence="2" type="ORF">BDV24DRAFT_62768</name>
</gene>
<dbReference type="Proteomes" id="UP000325558">
    <property type="component" value="Unassembled WGS sequence"/>
</dbReference>
<proteinExistence type="predicted"/>